<evidence type="ECO:0000256" key="2">
    <source>
        <dbReference type="SAM" id="MobiDB-lite"/>
    </source>
</evidence>
<dbReference type="Proteomes" id="UP001608902">
    <property type="component" value="Unassembled WGS sequence"/>
</dbReference>
<keyword evidence="5" id="KW-1185">Reference proteome</keyword>
<reference evidence="4 5" key="1">
    <citation type="submission" date="2024-08" db="EMBL/GenBank/DDBJ databases">
        <title>Gnathostoma spinigerum genome.</title>
        <authorList>
            <person name="Gonzalez-Bertolin B."/>
            <person name="Monzon S."/>
            <person name="Zaballos A."/>
            <person name="Jimenez P."/>
            <person name="Dekumyoy P."/>
            <person name="Varona S."/>
            <person name="Cuesta I."/>
            <person name="Sumanam S."/>
            <person name="Adisakwattana P."/>
            <person name="Gasser R.B."/>
            <person name="Hernandez-Gonzalez A."/>
            <person name="Young N.D."/>
            <person name="Perteguer M.J."/>
        </authorList>
    </citation>
    <scope>NUCLEOTIDE SEQUENCE [LARGE SCALE GENOMIC DNA]</scope>
    <source>
        <strain evidence="4">AL3</strain>
        <tissue evidence="4">Liver</tissue>
    </source>
</reference>
<feature type="non-terminal residue" evidence="4">
    <location>
        <position position="318"/>
    </location>
</feature>
<accession>A0ABD6ER03</accession>
<dbReference type="EMBL" id="JBGFUD010003412">
    <property type="protein sequence ID" value="MFH4978690.1"/>
    <property type="molecule type" value="Genomic_DNA"/>
</dbReference>
<feature type="domain" description="SH2" evidence="3">
    <location>
        <begin position="70"/>
        <end position="167"/>
    </location>
</feature>
<proteinExistence type="predicted"/>
<organism evidence="4 5">
    <name type="scientific">Gnathostoma spinigerum</name>
    <dbReference type="NCBI Taxonomy" id="75299"/>
    <lineage>
        <taxon>Eukaryota</taxon>
        <taxon>Metazoa</taxon>
        <taxon>Ecdysozoa</taxon>
        <taxon>Nematoda</taxon>
        <taxon>Chromadorea</taxon>
        <taxon>Rhabditida</taxon>
        <taxon>Spirurina</taxon>
        <taxon>Gnathostomatomorpha</taxon>
        <taxon>Gnathostomatoidea</taxon>
        <taxon>Gnathostomatidae</taxon>
        <taxon>Gnathostoma</taxon>
    </lineage>
</organism>
<dbReference type="PRINTS" id="PR00401">
    <property type="entry name" value="SH2DOMAIN"/>
</dbReference>
<feature type="region of interest" description="Disordered" evidence="2">
    <location>
        <begin position="197"/>
        <end position="281"/>
    </location>
</feature>
<dbReference type="PANTHER" id="PTHR15832">
    <property type="entry name" value="SHC (SRC HOMOLOGY DOMAIN C-TERMINAL) ADAPTOR HOMOLOG"/>
    <property type="match status" value="1"/>
</dbReference>
<gene>
    <name evidence="4" type="ORF">AB6A40_005399</name>
</gene>
<dbReference type="InterPro" id="IPR036860">
    <property type="entry name" value="SH2_dom_sf"/>
</dbReference>
<protein>
    <recommendedName>
        <fullName evidence="3">SH2 domain-containing protein</fullName>
    </recommendedName>
</protein>
<dbReference type="SMART" id="SM00252">
    <property type="entry name" value="SH2"/>
    <property type="match status" value="1"/>
</dbReference>
<sequence>MHEGSSSMGVSDKRSSLIAVQQQVDEMRLEANSMVKKRRGDAYSHMSEKGQMEGHGVSLLEQIIRTHPIWYLQHIDRSAATHLLRPMYPGNFIVRFSSKSNAMALSVRLPKGSSTDIDHYLIEAAGNDRMVRLESSPNSFKSLPLLIEHYCRHGEELQCRLMLHEAILRCRSSIQLQRLALMGQDFWTSDIAQRRSISRSSQTMITRDSSSSSSKSKAMIFGAKKRSSSVRNAQLNGLTSETNGSRNQQKSSDQCSPPTKHDRSESSDPIRKSYSAADNLKDLGNGSLNATIDCGTFSSTSSTISSAINVTGSTSSVS</sequence>
<keyword evidence="1" id="KW-0727">SH2 domain</keyword>
<dbReference type="Gene3D" id="3.30.505.10">
    <property type="entry name" value="SH2 domain"/>
    <property type="match status" value="1"/>
</dbReference>
<evidence type="ECO:0000313" key="4">
    <source>
        <dbReference type="EMBL" id="MFH4978690.1"/>
    </source>
</evidence>
<evidence type="ECO:0000313" key="5">
    <source>
        <dbReference type="Proteomes" id="UP001608902"/>
    </source>
</evidence>
<evidence type="ECO:0000259" key="3">
    <source>
        <dbReference type="PROSITE" id="PS50001"/>
    </source>
</evidence>
<comment type="caution">
    <text evidence="4">The sequence shown here is derived from an EMBL/GenBank/DDBJ whole genome shotgun (WGS) entry which is preliminary data.</text>
</comment>
<feature type="compositionally biased region" description="Basic and acidic residues" evidence="2">
    <location>
        <begin position="259"/>
        <end position="271"/>
    </location>
</feature>
<name>A0ABD6ER03_9BILA</name>
<dbReference type="Pfam" id="PF00017">
    <property type="entry name" value="SH2"/>
    <property type="match status" value="1"/>
</dbReference>
<evidence type="ECO:0000256" key="1">
    <source>
        <dbReference type="PROSITE-ProRule" id="PRU00191"/>
    </source>
</evidence>
<dbReference type="PANTHER" id="PTHR15832:SF2">
    <property type="entry name" value="SH2 DOMAIN-CONTAINING PROTEIN"/>
    <property type="match status" value="1"/>
</dbReference>
<dbReference type="AlphaFoldDB" id="A0ABD6ER03"/>
<dbReference type="PROSITE" id="PS50001">
    <property type="entry name" value="SH2"/>
    <property type="match status" value="1"/>
</dbReference>
<feature type="compositionally biased region" description="Low complexity" evidence="2">
    <location>
        <begin position="197"/>
        <end position="217"/>
    </location>
</feature>
<dbReference type="InterPro" id="IPR000980">
    <property type="entry name" value="SH2"/>
</dbReference>
<feature type="compositionally biased region" description="Polar residues" evidence="2">
    <location>
        <begin position="229"/>
        <end position="257"/>
    </location>
</feature>
<dbReference type="SUPFAM" id="SSF55550">
    <property type="entry name" value="SH2 domain"/>
    <property type="match status" value="1"/>
</dbReference>